<evidence type="ECO:0000313" key="6">
    <source>
        <dbReference type="EMBL" id="AAK04282.1"/>
    </source>
</evidence>
<evidence type="ECO:0000256" key="3">
    <source>
        <dbReference type="ARBA" id="ARBA00022475"/>
    </source>
</evidence>
<dbReference type="AlphaFoldDB" id="Q9CJ22"/>
<keyword evidence="3" id="KW-1003">Cell membrane</keyword>
<comment type="similarity">
    <text evidence="2">Belongs to the UPF0177 family.</text>
</comment>
<reference evidence="6 7" key="1">
    <citation type="journal article" date="2001" name="Genome Res.">
        <title>The complete genome sequence of the lactic acid bacterium Lactococcus lactis ssp. lactis IL1403.</title>
        <authorList>
            <person name="Bolotin A."/>
            <person name="Wincker P."/>
            <person name="Mauger S."/>
            <person name="Jaillon O."/>
            <person name="Malarme K."/>
            <person name="Weissenbach J."/>
            <person name="Ehrlich S.D."/>
            <person name="Sorokin A."/>
        </authorList>
    </citation>
    <scope>NUCLEOTIDE SEQUENCE [LARGE SCALE GENOMIC DNA]</scope>
    <source>
        <strain evidence="6 7">IL1403</strain>
    </source>
</reference>
<dbReference type="HOGENOM" id="CLU_2954785_0_0_9"/>
<dbReference type="GO" id="GO:0080120">
    <property type="term" value="P:CAAX-box protein maturation"/>
    <property type="evidence" value="ECO:0007669"/>
    <property type="project" value="UniProtKB-ARBA"/>
</dbReference>
<feature type="transmembrane region" description="Helical" evidence="4">
    <location>
        <begin position="15"/>
        <end position="32"/>
    </location>
</feature>
<organism evidence="6 7">
    <name type="scientific">Lactococcus lactis subsp. lactis (strain IL1403)</name>
    <name type="common">Streptococcus lactis</name>
    <dbReference type="NCBI Taxonomy" id="272623"/>
    <lineage>
        <taxon>Bacteria</taxon>
        <taxon>Bacillati</taxon>
        <taxon>Bacillota</taxon>
        <taxon>Bacilli</taxon>
        <taxon>Lactobacillales</taxon>
        <taxon>Streptococcaceae</taxon>
        <taxon>Lactococcus</taxon>
    </lineage>
</organism>
<evidence type="ECO:0000313" key="7">
    <source>
        <dbReference type="Proteomes" id="UP000002196"/>
    </source>
</evidence>
<protein>
    <recommendedName>
        <fullName evidence="5">CAAX prenyl protease 2/Lysostaphin resistance protein A-like domain-containing protein</fullName>
    </recommendedName>
</protein>
<evidence type="ECO:0000259" key="5">
    <source>
        <dbReference type="Pfam" id="PF02517"/>
    </source>
</evidence>
<keyword evidence="4" id="KW-1133">Transmembrane helix</keyword>
<proteinExistence type="inferred from homology"/>
<dbReference type="PaxDb" id="272623-L189097"/>
<evidence type="ECO:0000256" key="2">
    <source>
        <dbReference type="ARBA" id="ARBA00009067"/>
    </source>
</evidence>
<dbReference type="InterPro" id="IPR003675">
    <property type="entry name" value="Rce1/LyrA-like_dom"/>
</dbReference>
<feature type="domain" description="CAAX prenyl protease 2/Lysostaphin resistance protein A-like" evidence="5">
    <location>
        <begin position="17"/>
        <end position="50"/>
    </location>
</feature>
<sequence>MFLAGLVLAIGKHAPASYIFLAIGATLLIGFAEELSFRGLIFGILVKNSKDKIIVPLFI</sequence>
<dbReference type="KEGG" id="lla:L189097"/>
<evidence type="ECO:0000256" key="1">
    <source>
        <dbReference type="ARBA" id="ARBA00004651"/>
    </source>
</evidence>
<comment type="subcellular location">
    <subcellularLocation>
        <location evidence="1">Cell membrane</location>
        <topology evidence="1">Multi-pass membrane protein</topology>
    </subcellularLocation>
</comment>
<dbReference type="PIR" id="H86647">
    <property type="entry name" value="H86647"/>
</dbReference>
<keyword evidence="7" id="KW-1185">Reference proteome</keyword>
<dbReference type="EnsemblBacteria" id="AAK04282">
    <property type="protein sequence ID" value="AAK04282"/>
    <property type="gene ID" value="L189097"/>
</dbReference>
<dbReference type="GO" id="GO:0005886">
    <property type="term" value="C:plasma membrane"/>
    <property type="evidence" value="ECO:0007669"/>
    <property type="project" value="UniProtKB-SubCell"/>
</dbReference>
<keyword evidence="4" id="KW-0812">Transmembrane</keyword>
<accession>Q9CJ22</accession>
<keyword evidence="4" id="KW-0472">Membrane</keyword>
<dbReference type="Pfam" id="PF02517">
    <property type="entry name" value="Rce1-like"/>
    <property type="match status" value="1"/>
</dbReference>
<dbReference type="Proteomes" id="UP000002196">
    <property type="component" value="Chromosome"/>
</dbReference>
<dbReference type="GO" id="GO:0004175">
    <property type="term" value="F:endopeptidase activity"/>
    <property type="evidence" value="ECO:0007669"/>
    <property type="project" value="UniProtKB-ARBA"/>
</dbReference>
<dbReference type="EMBL" id="AE005176">
    <property type="protein sequence ID" value="AAK04282.1"/>
    <property type="molecule type" value="Genomic_DNA"/>
</dbReference>
<gene>
    <name evidence="6" type="primary">ybiI</name>
    <name evidence="6" type="ORF">L189097</name>
</gene>
<name>Q9CJ22_LACLA</name>
<evidence type="ECO:0000256" key="4">
    <source>
        <dbReference type="SAM" id="Phobius"/>
    </source>
</evidence>